<feature type="compositionally biased region" description="Low complexity" evidence="1">
    <location>
        <begin position="386"/>
        <end position="409"/>
    </location>
</feature>
<protein>
    <recommendedName>
        <fullName evidence="3">C2H2-type domain-containing protein</fullName>
    </recommendedName>
</protein>
<evidence type="ECO:0000313" key="5">
    <source>
        <dbReference type="Proteomes" id="UP000027073"/>
    </source>
</evidence>
<dbReference type="Proteomes" id="UP000027073">
    <property type="component" value="Unassembled WGS sequence"/>
</dbReference>
<gene>
    <name evidence="4" type="ORF">PLEOSDRAFT_1112860</name>
</gene>
<feature type="region of interest" description="Disordered" evidence="1">
    <location>
        <begin position="29"/>
        <end position="85"/>
    </location>
</feature>
<dbReference type="VEuPathDB" id="FungiDB:PLEOSDRAFT_1112860"/>
<dbReference type="STRING" id="1137138.A0A067NVC6"/>
<organism evidence="4 5">
    <name type="scientific">Pleurotus ostreatus (strain PC15)</name>
    <name type="common">Oyster mushroom</name>
    <dbReference type="NCBI Taxonomy" id="1137138"/>
    <lineage>
        <taxon>Eukaryota</taxon>
        <taxon>Fungi</taxon>
        <taxon>Dikarya</taxon>
        <taxon>Basidiomycota</taxon>
        <taxon>Agaricomycotina</taxon>
        <taxon>Agaricomycetes</taxon>
        <taxon>Agaricomycetidae</taxon>
        <taxon>Agaricales</taxon>
        <taxon>Pleurotineae</taxon>
        <taxon>Pleurotaceae</taxon>
        <taxon>Pleurotus</taxon>
    </lineage>
</organism>
<dbReference type="InterPro" id="IPR013087">
    <property type="entry name" value="Znf_C2H2_type"/>
</dbReference>
<feature type="region of interest" description="Disordered" evidence="1">
    <location>
        <begin position="352"/>
        <end position="469"/>
    </location>
</feature>
<feature type="chain" id="PRO_5001642591" description="C2H2-type domain-containing protein" evidence="2">
    <location>
        <begin position="26"/>
        <end position="469"/>
    </location>
</feature>
<feature type="region of interest" description="Disordered" evidence="1">
    <location>
        <begin position="233"/>
        <end position="264"/>
    </location>
</feature>
<name>A0A067NVC6_PLEO1</name>
<feature type="compositionally biased region" description="Acidic residues" evidence="1">
    <location>
        <begin position="460"/>
        <end position="469"/>
    </location>
</feature>
<evidence type="ECO:0000259" key="3">
    <source>
        <dbReference type="PROSITE" id="PS00028"/>
    </source>
</evidence>
<sequence>MSESPSSQQRSALSLLSLSVAAASAAPIPVPQDQQASTGDDSLSTSVGRGGSLGVSNGGATKQHRRLASTGKARRRLSDARDAAARPSSLTALSLASLSLSTSTDTALASPLEDSYPVAVIGDRQHDSDTALSTSVPDNLNSALATPITIGKNGKKRGMDYKCESCSKIYRHPSCLIKHRWEHTPQWREASKFVLSKHQQVQLLEAAAILSHMSPGATGTSLPDDRSLWPAFLSGSPVAQPPPPENAPGATSTHEPTRPISSSVPAASALGSITRAGSTGPRLHDYSIPASAAVSGNITQVRPGLVGVSTTTNPQTRPVPVPNNNSAFTTYRTVSASADSWGSPYSPVAIGHGIHGPSQSGIRSTSGSASHSYYTRSADGGGGGWSLPRSSLRSISRSSPSQRSRSDSASMDEDESVEVDVDGLGFAGRGRRNWKGEEDEFSIGFSVKEEDEEKKQDTWDGMEMEMDMD</sequence>
<dbReference type="EMBL" id="KL198008">
    <property type="protein sequence ID" value="KDQ28092.1"/>
    <property type="molecule type" value="Genomic_DNA"/>
</dbReference>
<accession>A0A067NVC6</accession>
<feature type="domain" description="C2H2-type" evidence="3">
    <location>
        <begin position="163"/>
        <end position="183"/>
    </location>
</feature>
<feature type="compositionally biased region" description="Basic residues" evidence="1">
    <location>
        <begin position="62"/>
        <end position="75"/>
    </location>
</feature>
<feature type="compositionally biased region" description="Polar residues" evidence="1">
    <location>
        <begin position="251"/>
        <end position="264"/>
    </location>
</feature>
<evidence type="ECO:0000256" key="2">
    <source>
        <dbReference type="SAM" id="SignalP"/>
    </source>
</evidence>
<feature type="compositionally biased region" description="Acidic residues" evidence="1">
    <location>
        <begin position="410"/>
        <end position="421"/>
    </location>
</feature>
<reference evidence="5" key="1">
    <citation type="journal article" date="2014" name="Proc. Natl. Acad. Sci. U.S.A.">
        <title>Extensive sampling of basidiomycete genomes demonstrates inadequacy of the white-rot/brown-rot paradigm for wood decay fungi.</title>
        <authorList>
            <person name="Riley R."/>
            <person name="Salamov A.A."/>
            <person name="Brown D.W."/>
            <person name="Nagy L.G."/>
            <person name="Floudas D."/>
            <person name="Held B.W."/>
            <person name="Levasseur A."/>
            <person name="Lombard V."/>
            <person name="Morin E."/>
            <person name="Otillar R."/>
            <person name="Lindquist E.A."/>
            <person name="Sun H."/>
            <person name="LaButti K.M."/>
            <person name="Schmutz J."/>
            <person name="Jabbour D."/>
            <person name="Luo H."/>
            <person name="Baker S.E."/>
            <person name="Pisabarro A.G."/>
            <person name="Walton J.D."/>
            <person name="Blanchette R.A."/>
            <person name="Henrissat B."/>
            <person name="Martin F."/>
            <person name="Cullen D."/>
            <person name="Hibbett D.S."/>
            <person name="Grigoriev I.V."/>
        </authorList>
    </citation>
    <scope>NUCLEOTIDE SEQUENCE [LARGE SCALE GENOMIC DNA]</scope>
    <source>
        <strain evidence="5">PC15</strain>
    </source>
</reference>
<feature type="compositionally biased region" description="Gly residues" evidence="1">
    <location>
        <begin position="48"/>
        <end position="57"/>
    </location>
</feature>
<feature type="compositionally biased region" description="Polar residues" evidence="1">
    <location>
        <begin position="32"/>
        <end position="41"/>
    </location>
</feature>
<feature type="signal peptide" evidence="2">
    <location>
        <begin position="1"/>
        <end position="25"/>
    </location>
</feature>
<dbReference type="InParanoid" id="A0A067NVC6"/>
<evidence type="ECO:0000313" key="4">
    <source>
        <dbReference type="EMBL" id="KDQ28092.1"/>
    </source>
</evidence>
<dbReference type="AlphaFoldDB" id="A0A067NVC6"/>
<dbReference type="OrthoDB" id="2152896at2759"/>
<evidence type="ECO:0000256" key="1">
    <source>
        <dbReference type="SAM" id="MobiDB-lite"/>
    </source>
</evidence>
<keyword evidence="2" id="KW-0732">Signal</keyword>
<feature type="compositionally biased region" description="Polar residues" evidence="1">
    <location>
        <begin position="357"/>
        <end position="375"/>
    </location>
</feature>
<dbReference type="PROSITE" id="PS00028">
    <property type="entry name" value="ZINC_FINGER_C2H2_1"/>
    <property type="match status" value="1"/>
</dbReference>
<proteinExistence type="predicted"/>
<dbReference type="HOGENOM" id="CLU_043182_0_0_1"/>